<feature type="signal peptide" evidence="3">
    <location>
        <begin position="1"/>
        <end position="31"/>
    </location>
</feature>
<protein>
    <submittedName>
        <fullName evidence="5">Uncharacterized protein LOC106476099</fullName>
    </submittedName>
</protein>
<sequence length="251" mass="28545">MATFSSSRRRNLMRKFFLTCVITLFWESTGALEETVSTKEKQGLKTATSIQEPSEKLLSKPTESRLTNFSITPSHDQNTNQIGALLEKFKNNFTVQPIYEDKVSGEEDYHTPTSNFDNENVDLLEISTVSNISLVNKISELSKTYPGIVDTSSAGVDTVLFVEKTRTPQQNDFESYWILSWMNDSYVMSIVTPVASGIAGGLVVLVVLLVCRFIYRFYRSRENRLRKKTLKVCMFQSSNHVRNPELVKLNL</sequence>
<keyword evidence="2" id="KW-1133">Transmembrane helix</keyword>
<organism evidence="4 5">
    <name type="scientific">Limulus polyphemus</name>
    <name type="common">Atlantic horseshoe crab</name>
    <dbReference type="NCBI Taxonomy" id="6850"/>
    <lineage>
        <taxon>Eukaryota</taxon>
        <taxon>Metazoa</taxon>
        <taxon>Ecdysozoa</taxon>
        <taxon>Arthropoda</taxon>
        <taxon>Chelicerata</taxon>
        <taxon>Merostomata</taxon>
        <taxon>Xiphosura</taxon>
        <taxon>Limulidae</taxon>
        <taxon>Limulus</taxon>
    </lineage>
</organism>
<evidence type="ECO:0000256" key="3">
    <source>
        <dbReference type="SAM" id="SignalP"/>
    </source>
</evidence>
<keyword evidence="2" id="KW-0472">Membrane</keyword>
<dbReference type="Proteomes" id="UP000694941">
    <property type="component" value="Unplaced"/>
</dbReference>
<evidence type="ECO:0000313" key="4">
    <source>
        <dbReference type="Proteomes" id="UP000694941"/>
    </source>
</evidence>
<keyword evidence="3" id="KW-0732">Signal</keyword>
<evidence type="ECO:0000256" key="1">
    <source>
        <dbReference type="SAM" id="MobiDB-lite"/>
    </source>
</evidence>
<dbReference type="GeneID" id="106476099"/>
<dbReference type="RefSeq" id="XP_013792226.1">
    <property type="nucleotide sequence ID" value="XM_013936772.2"/>
</dbReference>
<accession>A0ABM1C0R6</accession>
<gene>
    <name evidence="5" type="primary">LOC106476099</name>
</gene>
<evidence type="ECO:0000313" key="5">
    <source>
        <dbReference type="RefSeq" id="XP_013792226.1"/>
    </source>
</evidence>
<evidence type="ECO:0000256" key="2">
    <source>
        <dbReference type="SAM" id="Phobius"/>
    </source>
</evidence>
<keyword evidence="4" id="KW-1185">Reference proteome</keyword>
<proteinExistence type="predicted"/>
<keyword evidence="2" id="KW-0812">Transmembrane</keyword>
<feature type="transmembrane region" description="Helical" evidence="2">
    <location>
        <begin position="194"/>
        <end position="218"/>
    </location>
</feature>
<reference evidence="5" key="1">
    <citation type="submission" date="2025-08" db="UniProtKB">
        <authorList>
            <consortium name="RefSeq"/>
        </authorList>
    </citation>
    <scope>IDENTIFICATION</scope>
    <source>
        <tissue evidence="5">Muscle</tissue>
    </source>
</reference>
<feature type="region of interest" description="Disordered" evidence="1">
    <location>
        <begin position="40"/>
        <end position="63"/>
    </location>
</feature>
<feature type="chain" id="PRO_5046299302" evidence="3">
    <location>
        <begin position="32"/>
        <end position="251"/>
    </location>
</feature>
<name>A0ABM1C0R6_LIMPO</name>